<dbReference type="InterPro" id="IPR035513">
    <property type="entry name" value="Invertase/methylesterase_inhib"/>
</dbReference>
<evidence type="ECO:0000256" key="1">
    <source>
        <dbReference type="SAM" id="Phobius"/>
    </source>
</evidence>
<evidence type="ECO:0000313" key="3">
    <source>
        <dbReference type="EMBL" id="KAL3528360.1"/>
    </source>
</evidence>
<keyword evidence="4" id="KW-1185">Reference proteome</keyword>
<comment type="caution">
    <text evidence="3">The sequence shown here is derived from an EMBL/GenBank/DDBJ whole genome shotgun (WGS) entry which is preliminary data.</text>
</comment>
<accession>A0ABD3AD27</accession>
<dbReference type="Gene3D" id="1.20.140.40">
    <property type="entry name" value="Invertase/pectin methylesterase inhibitor family protein"/>
    <property type="match status" value="1"/>
</dbReference>
<dbReference type="InterPro" id="IPR006501">
    <property type="entry name" value="Pectinesterase_inhib_dom"/>
</dbReference>
<feature type="transmembrane region" description="Helical" evidence="1">
    <location>
        <begin position="38"/>
        <end position="62"/>
    </location>
</feature>
<evidence type="ECO:0000259" key="2">
    <source>
        <dbReference type="Pfam" id="PF04043"/>
    </source>
</evidence>
<feature type="domain" description="Pectinesterase inhibitor" evidence="2">
    <location>
        <begin position="81"/>
        <end position="167"/>
    </location>
</feature>
<proteinExistence type="predicted"/>
<keyword evidence="1" id="KW-0472">Membrane</keyword>
<feature type="transmembrane region" description="Helical" evidence="1">
    <location>
        <begin position="268"/>
        <end position="292"/>
    </location>
</feature>
<dbReference type="Proteomes" id="UP001630127">
    <property type="component" value="Unassembled WGS sequence"/>
</dbReference>
<dbReference type="Pfam" id="PF04043">
    <property type="entry name" value="PMEI"/>
    <property type="match status" value="1"/>
</dbReference>
<gene>
    <name evidence="3" type="ORF">ACH5RR_007682</name>
</gene>
<dbReference type="EMBL" id="JBJUIK010000004">
    <property type="protein sequence ID" value="KAL3528360.1"/>
    <property type="molecule type" value="Genomic_DNA"/>
</dbReference>
<keyword evidence="1" id="KW-1133">Transmembrane helix</keyword>
<organism evidence="3 4">
    <name type="scientific">Cinchona calisaya</name>
    <dbReference type="NCBI Taxonomy" id="153742"/>
    <lineage>
        <taxon>Eukaryota</taxon>
        <taxon>Viridiplantae</taxon>
        <taxon>Streptophyta</taxon>
        <taxon>Embryophyta</taxon>
        <taxon>Tracheophyta</taxon>
        <taxon>Spermatophyta</taxon>
        <taxon>Magnoliopsida</taxon>
        <taxon>eudicotyledons</taxon>
        <taxon>Gunneridae</taxon>
        <taxon>Pentapetalae</taxon>
        <taxon>asterids</taxon>
        <taxon>lamiids</taxon>
        <taxon>Gentianales</taxon>
        <taxon>Rubiaceae</taxon>
        <taxon>Cinchonoideae</taxon>
        <taxon>Cinchoneae</taxon>
        <taxon>Cinchona</taxon>
    </lineage>
</organism>
<dbReference type="SUPFAM" id="SSF101148">
    <property type="entry name" value="Plant invertase/pectin methylesterase inhibitor"/>
    <property type="match status" value="1"/>
</dbReference>
<dbReference type="AlphaFoldDB" id="A0ABD3AD27"/>
<sequence>MNNYSMENFENTSKLSLIQNQQQQKPSSLSSNLKRNKILIKVFFSLIILLTLITGAMIINIIQSHNKSQEKIKLDQQTESLRVFCSVTRFPDPCLNSIILLSDNDPDDIFIAFLDLAIKKVANLTTLTRALILQSTTESRNESGPMKCSSLIDDSLNQLNRSLTASSGELGLFSIRVDSYEMEISVKDRIRDTRPRVNDAVNGLWRCFGILGKDNSTAVIELRSGVHEGILHMSNIIDFLERRDQIIGEIIYLRQASEWKNSRDNFEYFSIIIIFSPQYFVLIFLLCLLLRIY</sequence>
<name>A0ABD3AD27_9GENT</name>
<evidence type="ECO:0000313" key="4">
    <source>
        <dbReference type="Proteomes" id="UP001630127"/>
    </source>
</evidence>
<reference evidence="3 4" key="1">
    <citation type="submission" date="2024-11" db="EMBL/GenBank/DDBJ databases">
        <title>A near-complete genome assembly of Cinchona calisaya.</title>
        <authorList>
            <person name="Lian D.C."/>
            <person name="Zhao X.W."/>
            <person name="Wei L."/>
        </authorList>
    </citation>
    <scope>NUCLEOTIDE SEQUENCE [LARGE SCALE GENOMIC DNA]</scope>
    <source>
        <tissue evidence="3">Nenye</tissue>
    </source>
</reference>
<keyword evidence="1" id="KW-0812">Transmembrane</keyword>
<protein>
    <recommendedName>
        <fullName evidence="2">Pectinesterase inhibitor domain-containing protein</fullName>
    </recommendedName>
</protein>